<keyword evidence="1" id="KW-0472">Membrane</keyword>
<dbReference type="EMBL" id="BJON01000009">
    <property type="protein sequence ID" value="GED68729.1"/>
    <property type="molecule type" value="Genomic_DNA"/>
</dbReference>
<feature type="transmembrane region" description="Helical" evidence="1">
    <location>
        <begin position="137"/>
        <end position="159"/>
    </location>
</feature>
<dbReference type="Proteomes" id="UP000319578">
    <property type="component" value="Unassembled WGS sequence"/>
</dbReference>
<protein>
    <submittedName>
        <fullName evidence="3">Phosphatidylglycerophosphatase B</fullName>
    </submittedName>
</protein>
<dbReference type="CDD" id="cd03392">
    <property type="entry name" value="PAP2_like_2"/>
    <property type="match status" value="1"/>
</dbReference>
<dbReference type="PANTHER" id="PTHR14969:SF13">
    <property type="entry name" value="AT30094P"/>
    <property type="match status" value="1"/>
</dbReference>
<dbReference type="InterPro" id="IPR036938">
    <property type="entry name" value="PAP2/HPO_sf"/>
</dbReference>
<name>A0ABQ0TLY5_9BACL</name>
<dbReference type="SUPFAM" id="SSF48317">
    <property type="entry name" value="Acid phosphatase/Vanadium-dependent haloperoxidase"/>
    <property type="match status" value="1"/>
</dbReference>
<gene>
    <name evidence="3" type="ORF">BRE01_24310</name>
</gene>
<sequence>MIKQLRLSPKTKQYALICLLIIAVSLFVFGKLGQEMLEQELYAFDSFVITKVQSLITPKLTSVMLFFTFLASTKSLLTLTLIAIGLMLWQHKRWEALFLLLALGGGMVFNLLLKWLYRRERPTIQRLIEESGYSFPSGHSMAAFLFFGMMAMLLTLFVVSRAAKAVIILVAVVLILLVGISRIYLGVHYPSDVLAGFVAGGVWLVMCLLGLKIVVETRS</sequence>
<feature type="transmembrane region" description="Helical" evidence="1">
    <location>
        <begin position="12"/>
        <end position="30"/>
    </location>
</feature>
<dbReference type="RefSeq" id="WP_049741955.1">
    <property type="nucleotide sequence ID" value="NZ_BJON01000009.1"/>
</dbReference>
<reference evidence="3 4" key="1">
    <citation type="submission" date="2019-06" db="EMBL/GenBank/DDBJ databases">
        <title>Whole genome shotgun sequence of Brevibacillus reuszeri NBRC 15719.</title>
        <authorList>
            <person name="Hosoyama A."/>
            <person name="Uohara A."/>
            <person name="Ohji S."/>
            <person name="Ichikawa N."/>
        </authorList>
    </citation>
    <scope>NUCLEOTIDE SEQUENCE [LARGE SCALE GENOMIC DNA]</scope>
    <source>
        <strain evidence="3 4">NBRC 15719</strain>
    </source>
</reference>
<feature type="domain" description="Phosphatidic acid phosphatase type 2/haloperoxidase" evidence="2">
    <location>
        <begin position="96"/>
        <end position="208"/>
    </location>
</feature>
<dbReference type="SMART" id="SM00014">
    <property type="entry name" value="acidPPc"/>
    <property type="match status" value="1"/>
</dbReference>
<evidence type="ECO:0000313" key="4">
    <source>
        <dbReference type="Proteomes" id="UP000319578"/>
    </source>
</evidence>
<dbReference type="Pfam" id="PF01569">
    <property type="entry name" value="PAP2"/>
    <property type="match status" value="1"/>
</dbReference>
<dbReference type="InterPro" id="IPR000326">
    <property type="entry name" value="PAP2/HPO"/>
</dbReference>
<keyword evidence="4" id="KW-1185">Reference proteome</keyword>
<feature type="transmembrane region" description="Helical" evidence="1">
    <location>
        <begin position="96"/>
        <end position="117"/>
    </location>
</feature>
<keyword evidence="1" id="KW-1133">Transmembrane helix</keyword>
<evidence type="ECO:0000256" key="1">
    <source>
        <dbReference type="SAM" id="Phobius"/>
    </source>
</evidence>
<dbReference type="Gene3D" id="1.20.144.10">
    <property type="entry name" value="Phosphatidic acid phosphatase type 2/haloperoxidase"/>
    <property type="match status" value="2"/>
</dbReference>
<keyword evidence="1" id="KW-0812">Transmembrane</keyword>
<feature type="transmembrane region" description="Helical" evidence="1">
    <location>
        <begin position="63"/>
        <end position="89"/>
    </location>
</feature>
<feature type="transmembrane region" description="Helical" evidence="1">
    <location>
        <begin position="166"/>
        <end position="187"/>
    </location>
</feature>
<dbReference type="PANTHER" id="PTHR14969">
    <property type="entry name" value="SPHINGOSINE-1-PHOSPHATE PHOSPHOHYDROLASE"/>
    <property type="match status" value="1"/>
</dbReference>
<organism evidence="3 4">
    <name type="scientific">Brevibacillus reuszeri</name>
    <dbReference type="NCBI Taxonomy" id="54915"/>
    <lineage>
        <taxon>Bacteria</taxon>
        <taxon>Bacillati</taxon>
        <taxon>Bacillota</taxon>
        <taxon>Bacilli</taxon>
        <taxon>Bacillales</taxon>
        <taxon>Paenibacillaceae</taxon>
        <taxon>Brevibacillus</taxon>
    </lineage>
</organism>
<evidence type="ECO:0000259" key="2">
    <source>
        <dbReference type="SMART" id="SM00014"/>
    </source>
</evidence>
<evidence type="ECO:0000313" key="3">
    <source>
        <dbReference type="EMBL" id="GED68729.1"/>
    </source>
</evidence>
<proteinExistence type="predicted"/>
<comment type="caution">
    <text evidence="3">The sequence shown here is derived from an EMBL/GenBank/DDBJ whole genome shotgun (WGS) entry which is preliminary data.</text>
</comment>
<feature type="transmembrane region" description="Helical" evidence="1">
    <location>
        <begin position="193"/>
        <end position="215"/>
    </location>
</feature>
<accession>A0ABQ0TLY5</accession>